<keyword evidence="2" id="KW-1185">Reference proteome</keyword>
<evidence type="ECO:0008006" key="3">
    <source>
        <dbReference type="Google" id="ProtNLM"/>
    </source>
</evidence>
<proteinExistence type="predicted"/>
<reference evidence="1 2" key="1">
    <citation type="submission" date="2021-03" db="EMBL/GenBank/DDBJ databases">
        <title>Antimicrobial resistance genes in bacteria isolated from Japanese honey, and their potential for conferring macrolide and lincosamide resistance in the American foulbrood pathogen Paenibacillus larvae.</title>
        <authorList>
            <person name="Okamoto M."/>
            <person name="Kumagai M."/>
            <person name="Kanamori H."/>
            <person name="Takamatsu D."/>
        </authorList>
    </citation>
    <scope>NUCLEOTIDE SEQUENCE [LARGE SCALE GENOMIC DNA]</scope>
    <source>
        <strain evidence="1 2">J41TS12</strain>
    </source>
</reference>
<dbReference type="Proteomes" id="UP000681162">
    <property type="component" value="Unassembled WGS sequence"/>
</dbReference>
<name>A0A919XN85_9BACL</name>
<dbReference type="PANTHER" id="PTHR39180">
    <property type="match status" value="1"/>
</dbReference>
<dbReference type="EMBL" id="BORR01000001">
    <property type="protein sequence ID" value="GIO35356.1"/>
    <property type="molecule type" value="Genomic_DNA"/>
</dbReference>
<gene>
    <name evidence="1" type="ORF">J41TS12_02170</name>
</gene>
<protein>
    <recommendedName>
        <fullName evidence="3">DUF1641 domain-containing protein</fullName>
    </recommendedName>
</protein>
<dbReference type="AlphaFoldDB" id="A0A919XN85"/>
<dbReference type="Pfam" id="PF07849">
    <property type="entry name" value="DUF1641"/>
    <property type="match status" value="1"/>
</dbReference>
<dbReference type="PANTHER" id="PTHR39180:SF2">
    <property type="entry name" value="DUF1641 DOMAIN-CONTAINING PROTEIN"/>
    <property type="match status" value="1"/>
</dbReference>
<sequence length="152" mass="16330">MSEMITDVNSAQETLDTAGAAASAAQATPQALLEQLLQPEIQNSLTTLIEQLPKLTEMMSTLAQSYDFVKTLANDATFKNDMVGAIAEIGGPVKESAKAIAANVIEAKDRAEASQETIGVFGLLKLLKDPEAQRLFRFVQAYLQVSGEKRGQ</sequence>
<dbReference type="RefSeq" id="WP_212937791.1">
    <property type="nucleotide sequence ID" value="NZ_BORR01000001.1"/>
</dbReference>
<dbReference type="InterPro" id="IPR012440">
    <property type="entry name" value="DUF1641"/>
</dbReference>
<evidence type="ECO:0000313" key="2">
    <source>
        <dbReference type="Proteomes" id="UP000681162"/>
    </source>
</evidence>
<evidence type="ECO:0000313" key="1">
    <source>
        <dbReference type="EMBL" id="GIO35356.1"/>
    </source>
</evidence>
<comment type="caution">
    <text evidence="1">The sequence shown here is derived from an EMBL/GenBank/DDBJ whole genome shotgun (WGS) entry which is preliminary data.</text>
</comment>
<accession>A0A919XN85</accession>
<organism evidence="1 2">
    <name type="scientific">Paenibacillus antibioticophila</name>
    <dbReference type="NCBI Taxonomy" id="1274374"/>
    <lineage>
        <taxon>Bacteria</taxon>
        <taxon>Bacillati</taxon>
        <taxon>Bacillota</taxon>
        <taxon>Bacilli</taxon>
        <taxon>Bacillales</taxon>
        <taxon>Paenibacillaceae</taxon>
        <taxon>Paenibacillus</taxon>
    </lineage>
</organism>